<feature type="domain" description="Peptidase M56" evidence="3">
    <location>
        <begin position="26"/>
        <end position="276"/>
    </location>
</feature>
<name>A0A4Z0PQB9_9BACT</name>
<dbReference type="Proteomes" id="UP000297739">
    <property type="component" value="Unassembled WGS sequence"/>
</dbReference>
<keyword evidence="5" id="KW-1185">Reference proteome</keyword>
<comment type="caution">
    <text evidence="4">The sequence shown here is derived from an EMBL/GenBank/DDBJ whole genome shotgun (WGS) entry which is preliminary data.</text>
</comment>
<dbReference type="Pfam" id="PF05569">
    <property type="entry name" value="Peptidase_M56"/>
    <property type="match status" value="1"/>
</dbReference>
<organism evidence="4 5">
    <name type="scientific">Hymenobacter elongatus</name>
    <dbReference type="NCBI Taxonomy" id="877208"/>
    <lineage>
        <taxon>Bacteria</taxon>
        <taxon>Pseudomonadati</taxon>
        <taxon>Bacteroidota</taxon>
        <taxon>Cytophagia</taxon>
        <taxon>Cytophagales</taxon>
        <taxon>Hymenobacteraceae</taxon>
        <taxon>Hymenobacter</taxon>
    </lineage>
</organism>
<evidence type="ECO:0000313" key="4">
    <source>
        <dbReference type="EMBL" id="TGE19291.1"/>
    </source>
</evidence>
<dbReference type="CDD" id="cd07341">
    <property type="entry name" value="M56_BlaR1_MecR1_like"/>
    <property type="match status" value="1"/>
</dbReference>
<keyword evidence="2" id="KW-0472">Membrane</keyword>
<dbReference type="PANTHER" id="PTHR34978:SF3">
    <property type="entry name" value="SLR0241 PROTEIN"/>
    <property type="match status" value="1"/>
</dbReference>
<dbReference type="OrthoDB" id="15218at2"/>
<feature type="transmembrane region" description="Helical" evidence="2">
    <location>
        <begin position="129"/>
        <end position="152"/>
    </location>
</feature>
<evidence type="ECO:0000256" key="2">
    <source>
        <dbReference type="SAM" id="Phobius"/>
    </source>
</evidence>
<dbReference type="AlphaFoldDB" id="A0A4Z0PQB9"/>
<feature type="compositionally biased region" description="Low complexity" evidence="1">
    <location>
        <begin position="792"/>
        <end position="801"/>
    </location>
</feature>
<dbReference type="EMBL" id="SRLD01000004">
    <property type="protein sequence ID" value="TGE19291.1"/>
    <property type="molecule type" value="Genomic_DNA"/>
</dbReference>
<feature type="compositionally biased region" description="Pro residues" evidence="1">
    <location>
        <begin position="750"/>
        <end position="763"/>
    </location>
</feature>
<protein>
    <recommendedName>
        <fullName evidence="3">Peptidase M56 domain-containing protein</fullName>
    </recommendedName>
</protein>
<feature type="transmembrane region" description="Helical" evidence="2">
    <location>
        <begin position="20"/>
        <end position="41"/>
    </location>
</feature>
<feature type="transmembrane region" description="Helical" evidence="2">
    <location>
        <begin position="335"/>
        <end position="357"/>
    </location>
</feature>
<feature type="compositionally biased region" description="Pro residues" evidence="1">
    <location>
        <begin position="779"/>
        <end position="791"/>
    </location>
</feature>
<feature type="region of interest" description="Disordered" evidence="1">
    <location>
        <begin position="390"/>
        <end position="420"/>
    </location>
</feature>
<dbReference type="PANTHER" id="PTHR34978">
    <property type="entry name" value="POSSIBLE SENSOR-TRANSDUCER PROTEIN BLAR"/>
    <property type="match status" value="1"/>
</dbReference>
<evidence type="ECO:0000313" key="5">
    <source>
        <dbReference type="Proteomes" id="UP000297739"/>
    </source>
</evidence>
<feature type="compositionally biased region" description="Polar residues" evidence="1">
    <location>
        <begin position="730"/>
        <end position="741"/>
    </location>
</feature>
<gene>
    <name evidence="4" type="ORF">E5J99_03355</name>
</gene>
<sequence length="871" mass="95572">MSWFEHIVSPELVRAVGWTILHSLWQGAVVGLALVGLLLVLRRHSAQVRYNVAGLALLTLLVLALATFGRHYAAALTSTAASGAAVAPAPAVNTLGFLQSPAATADVVVDSSGSLLEIGRQYFDQHLPLIVAAWFLGLLAMTLRMLGGLAYVQRLRHYRVEPLSEHWNERLKVLADRAGLKRTITLLESALVKAPLVAGHLKPVILLPLGTVLGLSQVQLEAILAHELAHIARRDYLMNIVQSVAEILFFYHPAVWFITACLRTERENCCDDEATAICGDPLTLAKALAALAEMGQDAHPLPQLALSAVGPSGSLLGRIRRLVQRRAAPTFSEGFMAALVVIGGLSLIGLTTAVSMANPRPWPDTTKAFVGAVFGPDTSLWVNGLHPFQADVAPPTAPGAQDDEEDKKKRKSKSKGKDDKHVVIVRDATDGQTLHRGTDGGTVIVKRDKKGRVTELYVDGQRIAMDQSKPKEKGTSTEIIRLAPEGRSSRRATASDNFTARGYGLSDKDQEDLRRSIRRMELDLARNEAELRRGAANRSYIFNDGNRVEVRTGTNGNFIDVDKIAQKALKDAERSLREAERTETDKVAREEIRLELGRIEERRMALRERQEEARSREIEWGEAARDRGQMERERAQMEREQAHMDRESARAEREKVRAARDERTRKTEEAIIDQLVKDKLIKDRKYFQLVLNANGLVVDGQKQPAAVAAKYRRLFESGMGHTVNLNSSVVLSNAGNTTSRSYTERNTSDMPPPPTPPAPPAPPRSSRATRTPRSGMVPPAAPVAPLPPGAPSAPAAPKVPRAPKVNSVALGDELRKDGLIDQNARSYQLQLNASGMTVNGQRQPEETARRYRELLGKNDGNSFNINVVVNE</sequence>
<dbReference type="InterPro" id="IPR008756">
    <property type="entry name" value="Peptidase_M56"/>
</dbReference>
<dbReference type="Gene3D" id="3.30.2010.10">
    <property type="entry name" value="Metalloproteases ('zincins'), catalytic domain"/>
    <property type="match status" value="1"/>
</dbReference>
<keyword evidence="2" id="KW-0812">Transmembrane</keyword>
<feature type="compositionally biased region" description="Low complexity" evidence="1">
    <location>
        <begin position="764"/>
        <end position="778"/>
    </location>
</feature>
<evidence type="ECO:0000256" key="1">
    <source>
        <dbReference type="SAM" id="MobiDB-lite"/>
    </source>
</evidence>
<keyword evidence="2" id="KW-1133">Transmembrane helix</keyword>
<dbReference type="InterPro" id="IPR052173">
    <property type="entry name" value="Beta-lactam_resp_regulator"/>
</dbReference>
<feature type="transmembrane region" description="Helical" evidence="2">
    <location>
        <begin position="48"/>
        <end position="68"/>
    </location>
</feature>
<dbReference type="RefSeq" id="WP_135496302.1">
    <property type="nucleotide sequence ID" value="NZ_SRLD01000004.1"/>
</dbReference>
<reference evidence="4 5" key="1">
    <citation type="submission" date="2019-04" db="EMBL/GenBank/DDBJ databases">
        <authorList>
            <person name="Feng G."/>
            <person name="Zhang J."/>
            <person name="Zhu H."/>
        </authorList>
    </citation>
    <scope>NUCLEOTIDE SEQUENCE [LARGE SCALE GENOMIC DNA]</scope>
    <source>
        <strain evidence="4 5">JCM 17223</strain>
    </source>
</reference>
<accession>A0A4Z0PQB9</accession>
<feature type="region of interest" description="Disordered" evidence="1">
    <location>
        <begin position="730"/>
        <end position="801"/>
    </location>
</feature>
<feature type="region of interest" description="Disordered" evidence="1">
    <location>
        <begin position="625"/>
        <end position="661"/>
    </location>
</feature>
<proteinExistence type="predicted"/>
<evidence type="ECO:0000259" key="3">
    <source>
        <dbReference type="Pfam" id="PF05569"/>
    </source>
</evidence>